<dbReference type="InterPro" id="IPR023614">
    <property type="entry name" value="Porin_dom_sf"/>
</dbReference>
<reference evidence="2 3" key="2">
    <citation type="journal article" date="2017" name="Genome Biol.">
        <title>New reference genome sequences of hot pepper reveal the massive evolution of plant disease-resistance genes by retroduplication.</title>
        <authorList>
            <person name="Kim S."/>
            <person name="Park J."/>
            <person name="Yeom S.I."/>
            <person name="Kim Y.M."/>
            <person name="Seo E."/>
            <person name="Kim K.T."/>
            <person name="Kim M.S."/>
            <person name="Lee J.M."/>
            <person name="Cheong K."/>
            <person name="Shin H.S."/>
            <person name="Kim S.B."/>
            <person name="Han K."/>
            <person name="Lee J."/>
            <person name="Park M."/>
            <person name="Lee H.A."/>
            <person name="Lee H.Y."/>
            <person name="Lee Y."/>
            <person name="Oh S."/>
            <person name="Lee J.H."/>
            <person name="Choi E."/>
            <person name="Choi E."/>
            <person name="Lee S.E."/>
            <person name="Jeon J."/>
            <person name="Kim H."/>
            <person name="Choi G."/>
            <person name="Song H."/>
            <person name="Lee J."/>
            <person name="Lee S.C."/>
            <person name="Kwon J.K."/>
            <person name="Lee H.Y."/>
            <person name="Koo N."/>
            <person name="Hong Y."/>
            <person name="Kim R.W."/>
            <person name="Kang W.H."/>
            <person name="Huh J.H."/>
            <person name="Kang B.C."/>
            <person name="Yang T.J."/>
            <person name="Lee Y.H."/>
            <person name="Bennetzen J.L."/>
            <person name="Choi D."/>
        </authorList>
    </citation>
    <scope>NUCLEOTIDE SEQUENCE [LARGE SCALE GENOMIC DNA]</scope>
    <source>
        <strain evidence="3">cv. CM334</strain>
    </source>
</reference>
<dbReference type="PANTHER" id="PTHR11743">
    <property type="entry name" value="VOLTAGE-DEPENDENT ANION-SELECTIVE CHANNEL"/>
    <property type="match status" value="1"/>
</dbReference>
<dbReference type="PANTHER" id="PTHR11743:SF56">
    <property type="entry name" value="MITOCHONDRIAL OUTER MEMBRANE PROTEIN PORIN OF 34 KDA"/>
    <property type="match status" value="1"/>
</dbReference>
<protein>
    <submittedName>
        <fullName evidence="2">Uncharacterized protein</fullName>
    </submittedName>
</protein>
<name>A0A2G3ACK3_CAPAN</name>
<organism evidence="2 3">
    <name type="scientific">Capsicum annuum</name>
    <name type="common">Capsicum pepper</name>
    <dbReference type="NCBI Taxonomy" id="4072"/>
    <lineage>
        <taxon>Eukaryota</taxon>
        <taxon>Viridiplantae</taxon>
        <taxon>Streptophyta</taxon>
        <taxon>Embryophyta</taxon>
        <taxon>Tracheophyta</taxon>
        <taxon>Spermatophyta</taxon>
        <taxon>Magnoliopsida</taxon>
        <taxon>eudicotyledons</taxon>
        <taxon>Gunneridae</taxon>
        <taxon>Pentapetalae</taxon>
        <taxon>asterids</taxon>
        <taxon>lamiids</taxon>
        <taxon>Solanales</taxon>
        <taxon>Solanaceae</taxon>
        <taxon>Solanoideae</taxon>
        <taxon>Capsiceae</taxon>
        <taxon>Capsicum</taxon>
    </lineage>
</organism>
<dbReference type="Gramene" id="PHT91976">
    <property type="protein sequence ID" value="PHT91976"/>
    <property type="gene ID" value="T459_07089"/>
</dbReference>
<gene>
    <name evidence="2" type="ORF">T459_07089</name>
</gene>
<dbReference type="GO" id="GO:0008308">
    <property type="term" value="F:voltage-gated monoatomic anion channel activity"/>
    <property type="evidence" value="ECO:0007669"/>
    <property type="project" value="InterPro"/>
</dbReference>
<evidence type="ECO:0000313" key="2">
    <source>
        <dbReference type="EMBL" id="PHT91976.1"/>
    </source>
</evidence>
<dbReference type="GO" id="GO:0005741">
    <property type="term" value="C:mitochondrial outer membrane"/>
    <property type="evidence" value="ECO:0007669"/>
    <property type="project" value="InterPro"/>
</dbReference>
<comment type="caution">
    <text evidence="2">The sequence shown here is derived from an EMBL/GenBank/DDBJ whole genome shotgun (WGS) entry which is preliminary data.</text>
</comment>
<dbReference type="AlphaFoldDB" id="A0A2G3ACK3"/>
<comment type="similarity">
    <text evidence="1">Belongs to the eukaryotic mitochondrial porin (TC 1.B.8.1) family.</text>
</comment>
<sequence>MEVSLSFFTNEDTFTIGTKHQLDEVTTVEARLNNFGKATALFQRERPNFVLTLSGEIDTKALNKGAKFGWAVKMMG</sequence>
<keyword evidence="3" id="KW-1185">Reference proteome</keyword>
<reference evidence="2 3" key="1">
    <citation type="journal article" date="2014" name="Nat. Genet.">
        <title>Genome sequence of the hot pepper provides insights into the evolution of pungency in Capsicum species.</title>
        <authorList>
            <person name="Kim S."/>
            <person name="Park M."/>
            <person name="Yeom S.I."/>
            <person name="Kim Y.M."/>
            <person name="Lee J.M."/>
            <person name="Lee H.A."/>
            <person name="Seo E."/>
            <person name="Choi J."/>
            <person name="Cheong K."/>
            <person name="Kim K.T."/>
            <person name="Jung K."/>
            <person name="Lee G.W."/>
            <person name="Oh S.K."/>
            <person name="Bae C."/>
            <person name="Kim S.B."/>
            <person name="Lee H.Y."/>
            <person name="Kim S.Y."/>
            <person name="Kim M.S."/>
            <person name="Kang B.C."/>
            <person name="Jo Y.D."/>
            <person name="Yang H.B."/>
            <person name="Jeong H.J."/>
            <person name="Kang W.H."/>
            <person name="Kwon J.K."/>
            <person name="Shin C."/>
            <person name="Lim J.Y."/>
            <person name="Park J.H."/>
            <person name="Huh J.H."/>
            <person name="Kim J.S."/>
            <person name="Kim B.D."/>
            <person name="Cohen O."/>
            <person name="Paran I."/>
            <person name="Suh M.C."/>
            <person name="Lee S.B."/>
            <person name="Kim Y.K."/>
            <person name="Shin Y."/>
            <person name="Noh S.J."/>
            <person name="Park J."/>
            <person name="Seo Y.S."/>
            <person name="Kwon S.Y."/>
            <person name="Kim H.A."/>
            <person name="Park J.M."/>
            <person name="Kim H.J."/>
            <person name="Choi S.B."/>
            <person name="Bosland P.W."/>
            <person name="Reeves G."/>
            <person name="Jo S.H."/>
            <person name="Lee B.W."/>
            <person name="Cho H.T."/>
            <person name="Choi H.S."/>
            <person name="Lee M.S."/>
            <person name="Yu Y."/>
            <person name="Do Choi Y."/>
            <person name="Park B.S."/>
            <person name="van Deynze A."/>
            <person name="Ashrafi H."/>
            <person name="Hill T."/>
            <person name="Kim W.T."/>
            <person name="Pai H.S."/>
            <person name="Ahn H.K."/>
            <person name="Yeam I."/>
            <person name="Giovannoni J.J."/>
            <person name="Rose J.K."/>
            <person name="Sorensen I."/>
            <person name="Lee S.J."/>
            <person name="Kim R.W."/>
            <person name="Choi I.Y."/>
            <person name="Choi B.S."/>
            <person name="Lim J.S."/>
            <person name="Lee Y.H."/>
            <person name="Choi D."/>
        </authorList>
    </citation>
    <scope>NUCLEOTIDE SEQUENCE [LARGE SCALE GENOMIC DNA]</scope>
    <source>
        <strain evidence="3">cv. CM334</strain>
    </source>
</reference>
<dbReference type="STRING" id="4072.A0A2G3ACK3"/>
<accession>A0A2G3ACK3</accession>
<dbReference type="InterPro" id="IPR027246">
    <property type="entry name" value="Porin_Euk/Tom40"/>
</dbReference>
<dbReference type="InterPro" id="IPR001925">
    <property type="entry name" value="Porin_Euk"/>
</dbReference>
<proteinExistence type="inferred from homology"/>
<evidence type="ECO:0000256" key="1">
    <source>
        <dbReference type="ARBA" id="ARBA00009624"/>
    </source>
</evidence>
<evidence type="ECO:0000313" key="3">
    <source>
        <dbReference type="Proteomes" id="UP000222542"/>
    </source>
</evidence>
<dbReference type="Gene3D" id="2.40.160.10">
    <property type="entry name" value="Porin"/>
    <property type="match status" value="1"/>
</dbReference>
<dbReference type="EMBL" id="AYRZ02000002">
    <property type="protein sequence ID" value="PHT91976.1"/>
    <property type="molecule type" value="Genomic_DNA"/>
</dbReference>
<dbReference type="Proteomes" id="UP000222542">
    <property type="component" value="Unassembled WGS sequence"/>
</dbReference>
<dbReference type="Pfam" id="PF01459">
    <property type="entry name" value="Porin_3"/>
    <property type="match status" value="1"/>
</dbReference>
<dbReference type="OMA" id="SLVRHEW"/>